<protein>
    <submittedName>
        <fullName evidence="1">MATE family efflux transporter</fullName>
    </submittedName>
</protein>
<name>A0AC61NCX7_9FIRM</name>
<organism evidence="1 2">
    <name type="scientific">Miniphocaeibacter halophilus</name>
    <dbReference type="NCBI Taxonomy" id="2931922"/>
    <lineage>
        <taxon>Bacteria</taxon>
        <taxon>Bacillati</taxon>
        <taxon>Bacillota</taxon>
        <taxon>Tissierellia</taxon>
        <taxon>Tissierellales</taxon>
        <taxon>Peptoniphilaceae</taxon>
        <taxon>Miniphocaeibacter</taxon>
    </lineage>
</organism>
<accession>A0AC61NCX7</accession>
<evidence type="ECO:0000313" key="1">
    <source>
        <dbReference type="EMBL" id="QQK08678.1"/>
    </source>
</evidence>
<sequence>MRNLTKGNELKAILLFSLPLIVGNMLQQLYNVVDTLIVGKVIGGTALAAVGSSFALMTFITAITLGFCMGSSVVFSQLYGAGKLDTLKVGIFNSFVFIGILSLIINILAFLLLNKIIILLNIPAEAIDETKIYLKIIFIGIMFTFIYNFFSAVLRSVGNAVAPLIFLAIAAITNIVLDIIFVIPFQLGVAGAALATIIAQFISALCSVIYFFKKNKSLRPGKEHFRLDLPLLKLIASNSILTSIQQSIMNLGILMVQGLVNSFGLQVTAAFAAAVKIDAFAYMPVQDFGNALSTYVAQNYGANEIGRIKKGVKLSILISSLFCIAISFIVFIFSSSLMRIFVKSSEVEIIAIGSKYLKIEGSFYILIGILFILYSFYRGISKPGIAVILTIISLGLRVFLSYFLSSFSNIGIIGIWISIPIGWLLADLFGFIYYKINKNRILE</sequence>
<reference evidence="1 2" key="1">
    <citation type="journal article" date="2022" name="Int. J. Syst. Evol. Microbiol.">
        <title>Miniphocaeibacter halophilus sp. nov., an ammonium-tolerant acetate-producing bacterium isolated from a biogas system.</title>
        <authorList>
            <person name="Schnurer A."/>
            <person name="Singh A."/>
            <person name="Bi S."/>
            <person name="Qiao W."/>
            <person name="Westerholm M."/>
        </authorList>
    </citation>
    <scope>NUCLEOTIDE SEQUENCE [LARGE SCALE GENOMIC DNA]</scope>
    <source>
        <strain evidence="1 2">AMB_01</strain>
    </source>
</reference>
<keyword evidence="2" id="KW-1185">Reference proteome</keyword>
<evidence type="ECO:0000313" key="2">
    <source>
        <dbReference type="Proteomes" id="UP000595814"/>
    </source>
</evidence>
<dbReference type="Proteomes" id="UP000595814">
    <property type="component" value="Chromosome"/>
</dbReference>
<proteinExistence type="predicted"/>
<gene>
    <name evidence="1" type="ORF">JFY71_03815</name>
</gene>
<dbReference type="EMBL" id="CP066744">
    <property type="protein sequence ID" value="QQK08678.1"/>
    <property type="molecule type" value="Genomic_DNA"/>
</dbReference>